<dbReference type="InterPro" id="IPR027417">
    <property type="entry name" value="P-loop_NTPase"/>
</dbReference>
<gene>
    <name evidence="7" type="ORF">HNQ86_000580</name>
</gene>
<dbReference type="Pfam" id="PF00158">
    <property type="entry name" value="Sigma54_activat"/>
    <property type="match status" value="1"/>
</dbReference>
<dbReference type="InterPro" id="IPR003593">
    <property type="entry name" value="AAA+_ATPase"/>
</dbReference>
<dbReference type="PROSITE" id="PS00688">
    <property type="entry name" value="SIGMA54_INTERACT_3"/>
    <property type="match status" value="1"/>
</dbReference>
<dbReference type="Pfam" id="PF25601">
    <property type="entry name" value="AAA_lid_14"/>
    <property type="match status" value="1"/>
</dbReference>
<evidence type="ECO:0000256" key="5">
    <source>
        <dbReference type="ARBA" id="ARBA00023163"/>
    </source>
</evidence>
<keyword evidence="5" id="KW-0804">Transcription</keyword>
<dbReference type="GO" id="GO:0006355">
    <property type="term" value="P:regulation of DNA-templated transcription"/>
    <property type="evidence" value="ECO:0007669"/>
    <property type="project" value="InterPro"/>
</dbReference>
<dbReference type="Gene3D" id="3.40.50.300">
    <property type="entry name" value="P-loop containing nucleotide triphosphate hydrolases"/>
    <property type="match status" value="1"/>
</dbReference>
<dbReference type="AlphaFoldDB" id="A0A841KE76"/>
<evidence type="ECO:0000256" key="3">
    <source>
        <dbReference type="ARBA" id="ARBA00023015"/>
    </source>
</evidence>
<reference evidence="7 8" key="1">
    <citation type="submission" date="2020-08" db="EMBL/GenBank/DDBJ databases">
        <title>Genomic Encyclopedia of Type Strains, Phase IV (KMG-IV): sequencing the most valuable type-strain genomes for metagenomic binning, comparative biology and taxonomic classification.</title>
        <authorList>
            <person name="Goeker M."/>
        </authorList>
    </citation>
    <scope>NUCLEOTIDE SEQUENCE [LARGE SCALE GENOMIC DNA]</scope>
    <source>
        <strain evidence="7 8">DSM 107085</strain>
    </source>
</reference>
<dbReference type="InterPro" id="IPR058031">
    <property type="entry name" value="AAA_lid_NorR"/>
</dbReference>
<name>A0A841KE76_9GAMM</name>
<dbReference type="SUPFAM" id="SSF52540">
    <property type="entry name" value="P-loop containing nucleoside triphosphate hydrolases"/>
    <property type="match status" value="1"/>
</dbReference>
<dbReference type="InterPro" id="IPR002078">
    <property type="entry name" value="Sigma_54_int"/>
</dbReference>
<keyword evidence="3" id="KW-0805">Transcription regulation</keyword>
<evidence type="ECO:0000313" key="8">
    <source>
        <dbReference type="Proteomes" id="UP000560000"/>
    </source>
</evidence>
<keyword evidence="1" id="KW-0547">Nucleotide-binding</keyword>
<protein>
    <submittedName>
        <fullName evidence="7">DNA-binding NtrC family response regulator</fullName>
    </submittedName>
</protein>
<comment type="caution">
    <text evidence="7">The sequence shown here is derived from an EMBL/GenBank/DDBJ whole genome shotgun (WGS) entry which is preliminary data.</text>
</comment>
<evidence type="ECO:0000256" key="4">
    <source>
        <dbReference type="ARBA" id="ARBA00023125"/>
    </source>
</evidence>
<evidence type="ECO:0000313" key="7">
    <source>
        <dbReference type="EMBL" id="MBB6183235.1"/>
    </source>
</evidence>
<dbReference type="InterPro" id="IPR009057">
    <property type="entry name" value="Homeodomain-like_sf"/>
</dbReference>
<evidence type="ECO:0000259" key="6">
    <source>
        <dbReference type="PROSITE" id="PS50045"/>
    </source>
</evidence>
<accession>A0A841KE76</accession>
<dbReference type="CDD" id="cd00009">
    <property type="entry name" value="AAA"/>
    <property type="match status" value="1"/>
</dbReference>
<dbReference type="EMBL" id="JACHET010000001">
    <property type="protein sequence ID" value="MBB6183235.1"/>
    <property type="molecule type" value="Genomic_DNA"/>
</dbReference>
<evidence type="ECO:0000256" key="1">
    <source>
        <dbReference type="ARBA" id="ARBA00022741"/>
    </source>
</evidence>
<dbReference type="PROSITE" id="PS50045">
    <property type="entry name" value="SIGMA54_INTERACT_4"/>
    <property type="match status" value="1"/>
</dbReference>
<dbReference type="PANTHER" id="PTHR32071">
    <property type="entry name" value="TRANSCRIPTIONAL REGULATORY PROTEIN"/>
    <property type="match status" value="1"/>
</dbReference>
<dbReference type="Gene3D" id="1.10.8.60">
    <property type="match status" value="1"/>
</dbReference>
<dbReference type="PROSITE" id="PS00676">
    <property type="entry name" value="SIGMA54_INTERACT_2"/>
    <property type="match status" value="1"/>
</dbReference>
<dbReference type="SMART" id="SM00382">
    <property type="entry name" value="AAA"/>
    <property type="match status" value="1"/>
</dbReference>
<keyword evidence="2" id="KW-0067">ATP-binding</keyword>
<dbReference type="SUPFAM" id="SSF46689">
    <property type="entry name" value="Homeodomain-like"/>
    <property type="match status" value="1"/>
</dbReference>
<dbReference type="Proteomes" id="UP000560000">
    <property type="component" value="Unassembled WGS sequence"/>
</dbReference>
<evidence type="ECO:0000256" key="2">
    <source>
        <dbReference type="ARBA" id="ARBA00022840"/>
    </source>
</evidence>
<sequence length="333" mass="36952">MRFNLLGSSPQFAHVLAQIRRVAGFDITVLVSGETGTGKELAARAVHYLGRRSEGPFIPVNCGALSESLLESELFGHERGAFTDARQAAPGLISEADGGTLFLDEIDALSSKAQASLLRFLQDGTYRRVGGTQMRHADVRLVTASNANLDALVESRRFRRDLLYRLKVLPLHMPPLRERAGDVPELAQTFLDRLNRRYASDMPAKRLHPRTLAALAHYDWPGNVRELEHFVQREFLMCEGRVIQATPGSDRVGQQAPAEETPRFSGDFREAKARAIAAFESDYVASAMKRAHGNISEAARMAGQDRSAFSKLVRKYRSKPATADKREKHSVDP</sequence>
<proteinExistence type="predicted"/>
<dbReference type="RefSeq" id="WP_235205291.1">
    <property type="nucleotide sequence ID" value="NZ_JACHET010000001.1"/>
</dbReference>
<organism evidence="7 8">
    <name type="scientific">Oleiagrimonas soli</name>
    <dbReference type="NCBI Taxonomy" id="1543381"/>
    <lineage>
        <taxon>Bacteria</taxon>
        <taxon>Pseudomonadati</taxon>
        <taxon>Pseudomonadota</taxon>
        <taxon>Gammaproteobacteria</taxon>
        <taxon>Lysobacterales</taxon>
        <taxon>Rhodanobacteraceae</taxon>
        <taxon>Oleiagrimonas</taxon>
    </lineage>
</organism>
<dbReference type="Gene3D" id="1.10.10.60">
    <property type="entry name" value="Homeodomain-like"/>
    <property type="match status" value="1"/>
</dbReference>
<dbReference type="InterPro" id="IPR025943">
    <property type="entry name" value="Sigma_54_int_dom_ATP-bd_2"/>
</dbReference>
<dbReference type="InterPro" id="IPR025944">
    <property type="entry name" value="Sigma_54_int_dom_CS"/>
</dbReference>
<feature type="domain" description="Sigma-54 factor interaction" evidence="6">
    <location>
        <begin position="5"/>
        <end position="236"/>
    </location>
</feature>
<dbReference type="FunFam" id="3.40.50.300:FF:000006">
    <property type="entry name" value="DNA-binding transcriptional regulator NtrC"/>
    <property type="match status" value="1"/>
</dbReference>
<dbReference type="GO" id="GO:0005524">
    <property type="term" value="F:ATP binding"/>
    <property type="evidence" value="ECO:0007669"/>
    <property type="project" value="UniProtKB-KW"/>
</dbReference>
<dbReference type="GO" id="GO:0003677">
    <property type="term" value="F:DNA binding"/>
    <property type="evidence" value="ECO:0007669"/>
    <property type="project" value="UniProtKB-KW"/>
</dbReference>
<keyword evidence="4 7" id="KW-0238">DNA-binding</keyword>
<dbReference type="PANTHER" id="PTHR32071:SF117">
    <property type="entry name" value="PTS-DEPENDENT DIHYDROXYACETONE KINASE OPERON REGULATORY PROTEIN-RELATED"/>
    <property type="match status" value="1"/>
</dbReference>